<name>A0ABV7GQ67_9RHOB</name>
<dbReference type="InterPro" id="IPR036255">
    <property type="entry name" value="YgfB-like_sf"/>
</dbReference>
<dbReference type="InterPro" id="IPR011978">
    <property type="entry name" value="YgfB-like"/>
</dbReference>
<comment type="caution">
    <text evidence="1">The sequence shown here is derived from an EMBL/GenBank/DDBJ whole genome shotgun (WGS) entry which is preliminary data.</text>
</comment>
<gene>
    <name evidence="1" type="ORF">ACFOGP_04190</name>
</gene>
<protein>
    <submittedName>
        <fullName evidence="1">UPF0149 family protein</fullName>
    </submittedName>
</protein>
<dbReference type="Pfam" id="PF03695">
    <property type="entry name" value="UPF0149"/>
    <property type="match status" value="1"/>
</dbReference>
<organism evidence="1 2">
    <name type="scientific">Psychromarinibacter halotolerans</name>
    <dbReference type="NCBI Taxonomy" id="1775175"/>
    <lineage>
        <taxon>Bacteria</taxon>
        <taxon>Pseudomonadati</taxon>
        <taxon>Pseudomonadota</taxon>
        <taxon>Alphaproteobacteria</taxon>
        <taxon>Rhodobacterales</taxon>
        <taxon>Paracoccaceae</taxon>
        <taxon>Psychromarinibacter</taxon>
    </lineage>
</organism>
<proteinExistence type="predicted"/>
<dbReference type="Gene3D" id="1.20.120.740">
    <property type="entry name" value="YgfB uncharacterised protein family UPF0149, PF03695"/>
    <property type="match status" value="1"/>
</dbReference>
<dbReference type="Proteomes" id="UP001595632">
    <property type="component" value="Unassembled WGS sequence"/>
</dbReference>
<evidence type="ECO:0000313" key="1">
    <source>
        <dbReference type="EMBL" id="MFC3141892.1"/>
    </source>
</evidence>
<evidence type="ECO:0000313" key="2">
    <source>
        <dbReference type="Proteomes" id="UP001595632"/>
    </source>
</evidence>
<dbReference type="EMBL" id="JBHRTB010000010">
    <property type="protein sequence ID" value="MFC3141892.1"/>
    <property type="molecule type" value="Genomic_DNA"/>
</dbReference>
<dbReference type="NCBIfam" id="TIGR02292">
    <property type="entry name" value="ygfB_yecA"/>
    <property type="match status" value="1"/>
</dbReference>
<accession>A0ABV7GQ67</accession>
<sequence length="209" mass="22876">MAPTQLHSSEVLDRLSGLLRRVPWENEAMTLSKLDGFVAGLAVGPVDIASHDWLPWVWGDAFLPSFESAELQRTAAQAVVAHHERVATALTDNPEVYEVVLSREPVPGEPVWELWTGGFLLSMQLCPDDWTTHQARTPVRQALDLILELSNLAAGSDPGCLTVMDRNTTVASELSGVVRALNDERPVKGHPDLSGTVVQFVPTSKQRHS</sequence>
<keyword evidence="2" id="KW-1185">Reference proteome</keyword>
<dbReference type="SUPFAM" id="SSF101327">
    <property type="entry name" value="YgfB-like"/>
    <property type="match status" value="1"/>
</dbReference>
<dbReference type="RefSeq" id="WP_275631860.1">
    <property type="nucleotide sequence ID" value="NZ_JARGYD010000002.1"/>
</dbReference>
<reference evidence="2" key="1">
    <citation type="journal article" date="2019" name="Int. J. Syst. Evol. Microbiol.">
        <title>The Global Catalogue of Microorganisms (GCM) 10K type strain sequencing project: providing services to taxonomists for standard genome sequencing and annotation.</title>
        <authorList>
            <consortium name="The Broad Institute Genomics Platform"/>
            <consortium name="The Broad Institute Genome Sequencing Center for Infectious Disease"/>
            <person name="Wu L."/>
            <person name="Ma J."/>
        </authorList>
    </citation>
    <scope>NUCLEOTIDE SEQUENCE [LARGE SCALE GENOMIC DNA]</scope>
    <source>
        <strain evidence="2">KCTC 52366</strain>
    </source>
</reference>